<protein>
    <recommendedName>
        <fullName evidence="4">Tetratricopeptide repeat protein</fullName>
    </recommendedName>
</protein>
<evidence type="ECO:0000256" key="1">
    <source>
        <dbReference type="SAM" id="MobiDB-lite"/>
    </source>
</evidence>
<evidence type="ECO:0008006" key="4">
    <source>
        <dbReference type="Google" id="ProtNLM"/>
    </source>
</evidence>
<feature type="region of interest" description="Disordered" evidence="1">
    <location>
        <begin position="122"/>
        <end position="147"/>
    </location>
</feature>
<evidence type="ECO:0000313" key="3">
    <source>
        <dbReference type="Proteomes" id="UP001501371"/>
    </source>
</evidence>
<accession>A0ABN1UZF4</accession>
<dbReference type="Pfam" id="PF13424">
    <property type="entry name" value="TPR_12"/>
    <property type="match status" value="1"/>
</dbReference>
<keyword evidence="3" id="KW-1185">Reference proteome</keyword>
<comment type="caution">
    <text evidence="2">The sequence shown here is derived from an EMBL/GenBank/DDBJ whole genome shotgun (WGS) entry which is preliminary data.</text>
</comment>
<feature type="compositionally biased region" description="Basic and acidic residues" evidence="1">
    <location>
        <begin position="137"/>
        <end position="147"/>
    </location>
</feature>
<sequence>MPLAERALRIDEAVYGPDDPYVSFDLIALASVHLDLDDHATAAPLISRALRIREASYAPDHLYIGYALLLKARAVHASNDPAAARVARRGALILNARLGSTHPKTGEAFALADSLRKRVSCPGPAEAGARSASGSGRHGDARRPGAE</sequence>
<dbReference type="EMBL" id="BAAAKV010000045">
    <property type="protein sequence ID" value="GAA1184172.1"/>
    <property type="molecule type" value="Genomic_DNA"/>
</dbReference>
<evidence type="ECO:0000313" key="2">
    <source>
        <dbReference type="EMBL" id="GAA1184172.1"/>
    </source>
</evidence>
<gene>
    <name evidence="2" type="ORF">GCM10009654_47070</name>
</gene>
<dbReference type="SUPFAM" id="SSF48452">
    <property type="entry name" value="TPR-like"/>
    <property type="match status" value="1"/>
</dbReference>
<dbReference type="Gene3D" id="1.25.40.10">
    <property type="entry name" value="Tetratricopeptide repeat domain"/>
    <property type="match status" value="1"/>
</dbReference>
<dbReference type="InterPro" id="IPR011990">
    <property type="entry name" value="TPR-like_helical_dom_sf"/>
</dbReference>
<organism evidence="2 3">
    <name type="scientific">Streptomyces hebeiensis</name>
    <dbReference type="NCBI Taxonomy" id="229486"/>
    <lineage>
        <taxon>Bacteria</taxon>
        <taxon>Bacillati</taxon>
        <taxon>Actinomycetota</taxon>
        <taxon>Actinomycetes</taxon>
        <taxon>Kitasatosporales</taxon>
        <taxon>Streptomycetaceae</taxon>
        <taxon>Streptomyces</taxon>
    </lineage>
</organism>
<name>A0ABN1UZF4_9ACTN</name>
<dbReference type="Proteomes" id="UP001501371">
    <property type="component" value="Unassembled WGS sequence"/>
</dbReference>
<proteinExistence type="predicted"/>
<reference evidence="2 3" key="1">
    <citation type="journal article" date="2019" name="Int. J. Syst. Evol. Microbiol.">
        <title>The Global Catalogue of Microorganisms (GCM) 10K type strain sequencing project: providing services to taxonomists for standard genome sequencing and annotation.</title>
        <authorList>
            <consortium name="The Broad Institute Genomics Platform"/>
            <consortium name="The Broad Institute Genome Sequencing Center for Infectious Disease"/>
            <person name="Wu L."/>
            <person name="Ma J."/>
        </authorList>
    </citation>
    <scope>NUCLEOTIDE SEQUENCE [LARGE SCALE GENOMIC DNA]</scope>
    <source>
        <strain evidence="2 3">JCM 12696</strain>
    </source>
</reference>